<dbReference type="InterPro" id="IPR050113">
    <property type="entry name" value="Ub_conjugating_enzyme"/>
</dbReference>
<dbReference type="PANTHER" id="PTHR24067">
    <property type="entry name" value="UBIQUITIN-CONJUGATING ENZYME E2"/>
    <property type="match status" value="1"/>
</dbReference>
<dbReference type="Proteomes" id="UP000708208">
    <property type="component" value="Unassembled WGS sequence"/>
</dbReference>
<keyword evidence="2" id="KW-0067">ATP-binding</keyword>
<name>A0A8J2LIC4_9HEXA</name>
<evidence type="ECO:0000313" key="6">
    <source>
        <dbReference type="Proteomes" id="UP000708208"/>
    </source>
</evidence>
<reference evidence="5" key="1">
    <citation type="submission" date="2021-06" db="EMBL/GenBank/DDBJ databases">
        <authorList>
            <person name="Hodson N. C."/>
            <person name="Mongue J. A."/>
            <person name="Jaron S. K."/>
        </authorList>
    </citation>
    <scope>NUCLEOTIDE SEQUENCE</scope>
</reference>
<sequence>MLRKLHLLRQPFAIAPIRSTSASNSIMQSIASATRASALQQTLLVPSPASPCLSFRAKHSIDTSLVPELSEDDLEETFIKGSGPGGSNVNKRTNCCQIRHIPTGIVVKCHLSRLLDENRKLARLMLIEKLDELYNGEMSVKAQKERLRVRKWEEGIRKISYNSVCEIGGRRNFIQFVLYSKSFLLRRKRLIFAGLSCGTCSISFGNRLVINNTHIHRNVNSRPSSPHEGFQETAGGPPSRDGTFKMSIEFTEEYPNKPPTVRFMSKMFHPNVYADGAICLDILQNRWSPTYDVSAILTSIQSLLSDPNPNSPANSSAAQLYKENRREYEKRVKACVEQSWMD</sequence>
<evidence type="ECO:0000256" key="1">
    <source>
        <dbReference type="PROSITE-ProRule" id="PRU10133"/>
    </source>
</evidence>
<comment type="caution">
    <text evidence="5">The sequence shown here is derived from an EMBL/GenBank/DDBJ whole genome shotgun (WGS) entry which is preliminary data.</text>
</comment>
<dbReference type="Pfam" id="PF00179">
    <property type="entry name" value="UQ_con"/>
    <property type="match status" value="1"/>
</dbReference>
<dbReference type="InterPro" id="IPR000352">
    <property type="entry name" value="Pep_chain_release_fac_I"/>
</dbReference>
<dbReference type="InterPro" id="IPR000608">
    <property type="entry name" value="UBC"/>
</dbReference>
<proteinExistence type="inferred from homology"/>
<gene>
    <name evidence="5" type="ORF">AFUS01_LOCUS45410</name>
</gene>
<dbReference type="EMBL" id="CAJVCH010570887">
    <property type="protein sequence ID" value="CAG7836133.1"/>
    <property type="molecule type" value="Genomic_DNA"/>
</dbReference>
<dbReference type="AlphaFoldDB" id="A0A8J2LIC4"/>
<dbReference type="SMART" id="SM00212">
    <property type="entry name" value="UBCc"/>
    <property type="match status" value="1"/>
</dbReference>
<feature type="region of interest" description="Disordered" evidence="3">
    <location>
        <begin position="219"/>
        <end position="241"/>
    </location>
</feature>
<organism evidence="5 6">
    <name type="scientific">Allacma fusca</name>
    <dbReference type="NCBI Taxonomy" id="39272"/>
    <lineage>
        <taxon>Eukaryota</taxon>
        <taxon>Metazoa</taxon>
        <taxon>Ecdysozoa</taxon>
        <taxon>Arthropoda</taxon>
        <taxon>Hexapoda</taxon>
        <taxon>Collembola</taxon>
        <taxon>Symphypleona</taxon>
        <taxon>Sminthuridae</taxon>
        <taxon>Allacma</taxon>
    </lineage>
</organism>
<feature type="active site" description="Glycyl thioester intermediate" evidence="1">
    <location>
        <position position="279"/>
    </location>
</feature>
<evidence type="ECO:0000256" key="2">
    <source>
        <dbReference type="RuleBase" id="RU362109"/>
    </source>
</evidence>
<evidence type="ECO:0000256" key="3">
    <source>
        <dbReference type="SAM" id="MobiDB-lite"/>
    </source>
</evidence>
<dbReference type="OrthoDB" id="277888at2759"/>
<dbReference type="Pfam" id="PF00472">
    <property type="entry name" value="RF-1"/>
    <property type="match status" value="1"/>
</dbReference>
<comment type="similarity">
    <text evidence="2">Belongs to the ubiquitin-conjugating enzyme family.</text>
</comment>
<evidence type="ECO:0000313" key="5">
    <source>
        <dbReference type="EMBL" id="CAG7836133.1"/>
    </source>
</evidence>
<keyword evidence="6" id="KW-1185">Reference proteome</keyword>
<keyword evidence="2" id="KW-0833">Ubl conjugation pathway</keyword>
<dbReference type="GO" id="GO:0005524">
    <property type="term" value="F:ATP binding"/>
    <property type="evidence" value="ECO:0007669"/>
    <property type="project" value="UniProtKB-UniRule"/>
</dbReference>
<dbReference type="GO" id="GO:0003747">
    <property type="term" value="F:translation release factor activity"/>
    <property type="evidence" value="ECO:0007669"/>
    <property type="project" value="InterPro"/>
</dbReference>
<protein>
    <recommendedName>
        <fullName evidence="4">UBC core domain-containing protein</fullName>
    </recommendedName>
</protein>
<accession>A0A8J2LIC4</accession>
<dbReference type="CDD" id="cd23790">
    <property type="entry name" value="UBCc_UBE2A_2B"/>
    <property type="match status" value="1"/>
</dbReference>
<keyword evidence="2" id="KW-0547">Nucleotide-binding</keyword>
<evidence type="ECO:0000259" key="4">
    <source>
        <dbReference type="PROSITE" id="PS50127"/>
    </source>
</evidence>
<dbReference type="PROSITE" id="PS00183">
    <property type="entry name" value="UBC_1"/>
    <property type="match status" value="1"/>
</dbReference>
<dbReference type="InterPro" id="IPR023313">
    <property type="entry name" value="UBQ-conjugating_AS"/>
</dbReference>
<feature type="domain" description="UBC core" evidence="4">
    <location>
        <begin position="179"/>
        <end position="341"/>
    </location>
</feature>
<dbReference type="PROSITE" id="PS50127">
    <property type="entry name" value="UBC_2"/>
    <property type="match status" value="1"/>
</dbReference>